<dbReference type="PIRSF" id="PIRSF014677">
    <property type="entry name" value="UCP014677"/>
    <property type="match status" value="1"/>
</dbReference>
<evidence type="ECO:0000313" key="2">
    <source>
        <dbReference type="Proteomes" id="UP000220111"/>
    </source>
</evidence>
<proteinExistence type="predicted"/>
<reference evidence="1 2" key="1">
    <citation type="submission" date="2017-09" db="EMBL/GenBank/DDBJ databases">
        <title>Large-scale bioinformatics analysis of Bacillus genomes uncovers conserved roles of natural products in bacterial physiology.</title>
        <authorList>
            <consortium name="Agbiome Team Llc"/>
            <person name="Bleich R.M."/>
            <person name="Grubbs K.J."/>
            <person name="Santa Maria K.C."/>
            <person name="Allen S.E."/>
            <person name="Farag S."/>
            <person name="Shank E.A."/>
            <person name="Bowers A."/>
        </authorList>
    </citation>
    <scope>NUCLEOTIDE SEQUENCE [LARGE SCALE GENOMIC DNA]</scope>
    <source>
        <strain evidence="1 2">AFS098222</strain>
    </source>
</reference>
<dbReference type="AlphaFoldDB" id="A0A2A7BN12"/>
<name>A0A2A7BN12_9BACI</name>
<organism evidence="1 2">
    <name type="scientific">Bacillus wiedmannii</name>
    <dbReference type="NCBI Taxonomy" id="1890302"/>
    <lineage>
        <taxon>Bacteria</taxon>
        <taxon>Bacillati</taxon>
        <taxon>Bacillota</taxon>
        <taxon>Bacilli</taxon>
        <taxon>Bacillales</taxon>
        <taxon>Bacillaceae</taxon>
        <taxon>Bacillus</taxon>
        <taxon>Bacillus cereus group</taxon>
    </lineage>
</organism>
<dbReference type="Pfam" id="PF13289">
    <property type="entry name" value="SIR2_2"/>
    <property type="match status" value="1"/>
</dbReference>
<dbReference type="Proteomes" id="UP000220111">
    <property type="component" value="Unassembled WGS sequence"/>
</dbReference>
<dbReference type="RefSeq" id="WP_097815800.1">
    <property type="nucleotide sequence ID" value="NZ_NVPQ01000067.1"/>
</dbReference>
<evidence type="ECO:0000313" key="1">
    <source>
        <dbReference type="EMBL" id="PDY38441.1"/>
    </source>
</evidence>
<dbReference type="InterPro" id="IPR011202">
    <property type="entry name" value="UCP014677"/>
</dbReference>
<dbReference type="EMBL" id="NVPQ01000067">
    <property type="protein sequence ID" value="PDY38441.1"/>
    <property type="molecule type" value="Genomic_DNA"/>
</dbReference>
<comment type="caution">
    <text evidence="1">The sequence shown here is derived from an EMBL/GenBank/DDBJ whole genome shotgun (WGS) entry which is preliminary data.</text>
</comment>
<sequence length="530" mass="61848">MKRFIEDIKKHDAAPFLFLGSGFSRRYIGSPKWDDLLKECASWTNKNYKQYVSKVKEVQSDDPMFLPHIAKLIAEEFEDIWWNDESYNDISKENENDIKDYASPLKIATARYLEKFNLLNYQKDMEKEISALKKLAENNSIDGVITTNWDCLAEEIFGFERFIGQKALLFSNVLNVGEIFKIHGCITEPNSMIFDANDYDSFNKRNHYLASKLTTIFIEHPIVFIGYSLRDSNIREILNAIIYGIGEESLKKFGKRIFFLEYDFEDGDFIYTTMPVDLPDGTLEITYIKTHDFAGVFEALGENERKFSAKLVRQMKSYLYELLLTDDPKDQIYVASDVDSKIDFDEIQFVYGAGIIEKLSNTGYSVIPNDELLKDIVGLNEKKYDYKKIVEETLLTANKYHLPVHYFIHKSGLDISSIDNRIIKRRVKSHKSLLNSKRNVENINQFYKSLTDLTNKEGIDKSLEYALYIYPEKIDKDELKELIVSNINLLDHGKTTQKTSIRKLIKYYDWLKYRKPKKGELILKNQKTEV</sequence>
<gene>
    <name evidence="1" type="ORF">COO17_21155</name>
</gene>
<accession>A0A2A7BN12</accession>
<protein>
    <submittedName>
        <fullName evidence="1">Uncharacterized protein</fullName>
    </submittedName>
</protein>